<evidence type="ECO:0000313" key="2">
    <source>
        <dbReference type="EMBL" id="CAH2107753.1"/>
    </source>
</evidence>
<dbReference type="EMBL" id="CAKOGL010000030">
    <property type="protein sequence ID" value="CAH2107753.1"/>
    <property type="molecule type" value="Genomic_DNA"/>
</dbReference>
<comment type="caution">
    <text evidence="2">The sequence shown here is derived from an EMBL/GenBank/DDBJ whole genome shotgun (WGS) entry which is preliminary data.</text>
</comment>
<protein>
    <recommendedName>
        <fullName evidence="1">DUF4774 domain-containing protein</fullName>
    </recommendedName>
</protein>
<organism evidence="2 3">
    <name type="scientific">Euphydryas editha</name>
    <name type="common">Edith's checkerspot</name>
    <dbReference type="NCBI Taxonomy" id="104508"/>
    <lineage>
        <taxon>Eukaryota</taxon>
        <taxon>Metazoa</taxon>
        <taxon>Ecdysozoa</taxon>
        <taxon>Arthropoda</taxon>
        <taxon>Hexapoda</taxon>
        <taxon>Insecta</taxon>
        <taxon>Pterygota</taxon>
        <taxon>Neoptera</taxon>
        <taxon>Endopterygota</taxon>
        <taxon>Lepidoptera</taxon>
        <taxon>Glossata</taxon>
        <taxon>Ditrysia</taxon>
        <taxon>Papilionoidea</taxon>
        <taxon>Nymphalidae</taxon>
        <taxon>Nymphalinae</taxon>
        <taxon>Euphydryas</taxon>
    </lineage>
</organism>
<gene>
    <name evidence="2" type="ORF">EEDITHA_LOCUS21752</name>
</gene>
<dbReference type="InterPro" id="IPR031942">
    <property type="entry name" value="DUF4774"/>
</dbReference>
<evidence type="ECO:0000259" key="1">
    <source>
        <dbReference type="Pfam" id="PF15999"/>
    </source>
</evidence>
<accession>A0AAU9VC63</accession>
<feature type="domain" description="DUF4774" evidence="1">
    <location>
        <begin position="38"/>
        <end position="88"/>
    </location>
</feature>
<sequence>MENLNKHNARAAEVFNYDGENIVDHLTKDSTFIFNISPRAFSMSGENGIAISNPISNVVIRKGEVGSIIHTPLSTAIAGPGGFAYAESELNVYEYDMN</sequence>
<keyword evidence="3" id="KW-1185">Reference proteome</keyword>
<evidence type="ECO:0000313" key="3">
    <source>
        <dbReference type="Proteomes" id="UP001153954"/>
    </source>
</evidence>
<dbReference type="Proteomes" id="UP001153954">
    <property type="component" value="Unassembled WGS sequence"/>
</dbReference>
<proteinExistence type="predicted"/>
<dbReference type="AlphaFoldDB" id="A0AAU9VC63"/>
<reference evidence="2" key="1">
    <citation type="submission" date="2022-03" db="EMBL/GenBank/DDBJ databases">
        <authorList>
            <person name="Tunstrom K."/>
        </authorList>
    </citation>
    <scope>NUCLEOTIDE SEQUENCE</scope>
</reference>
<name>A0AAU9VC63_EUPED</name>
<dbReference type="Pfam" id="PF15999">
    <property type="entry name" value="DUF4774"/>
    <property type="match status" value="1"/>
</dbReference>